<dbReference type="GO" id="GO:0005829">
    <property type="term" value="C:cytosol"/>
    <property type="evidence" value="ECO:0007669"/>
    <property type="project" value="TreeGrafter"/>
</dbReference>
<dbReference type="RefSeq" id="WP_093313269.1">
    <property type="nucleotide sequence ID" value="NZ_FNPV01000005.1"/>
</dbReference>
<dbReference type="CDD" id="cd16009">
    <property type="entry name" value="PPM"/>
    <property type="match status" value="1"/>
</dbReference>
<dbReference type="OrthoDB" id="9769930at2"/>
<dbReference type="PANTHER" id="PTHR21110">
    <property type="entry name" value="PHOSPHOPENTOMUTASE"/>
    <property type="match status" value="1"/>
</dbReference>
<comment type="pathway">
    <text evidence="6">Carbohydrate degradation; 2-deoxy-D-ribose 1-phosphate degradation; D-glyceraldehyde 3-phosphate and acetaldehyde from 2-deoxy-alpha-D-ribose 1-phosphate: step 1/2.</text>
</comment>
<feature type="binding site" evidence="6">
    <location>
        <position position="11"/>
    </location>
    <ligand>
        <name>Mn(2+)</name>
        <dbReference type="ChEBI" id="CHEBI:29035"/>
        <label>1</label>
    </ligand>
</feature>
<dbReference type="NCBIfam" id="NF003766">
    <property type="entry name" value="PRK05362.1"/>
    <property type="match status" value="1"/>
</dbReference>
<dbReference type="GO" id="GO:0006018">
    <property type="term" value="P:2-deoxyribose 1-phosphate catabolic process"/>
    <property type="evidence" value="ECO:0007669"/>
    <property type="project" value="UniProtKB-UniRule"/>
</dbReference>
<keyword evidence="3 6" id="KW-0479">Metal-binding</keyword>
<keyword evidence="5 6" id="KW-0413">Isomerase</keyword>
<dbReference type="PIRSF" id="PIRSF001491">
    <property type="entry name" value="Ppentomutase"/>
    <property type="match status" value="1"/>
</dbReference>
<keyword evidence="10" id="KW-1185">Reference proteome</keyword>
<comment type="cofactor">
    <cofactor evidence="6">
        <name>Mn(2+)</name>
        <dbReference type="ChEBI" id="CHEBI:29035"/>
    </cofactor>
    <text evidence="6">Binds 2 manganese ions.</text>
</comment>
<organism evidence="9 10">
    <name type="scientific">Tindallia californiensis</name>
    <dbReference type="NCBI Taxonomy" id="159292"/>
    <lineage>
        <taxon>Bacteria</taxon>
        <taxon>Bacillati</taxon>
        <taxon>Bacillota</taxon>
        <taxon>Clostridia</taxon>
        <taxon>Peptostreptococcales</taxon>
        <taxon>Tindalliaceae</taxon>
        <taxon>Tindallia</taxon>
    </lineage>
</organism>
<keyword evidence="4 6" id="KW-0464">Manganese</keyword>
<dbReference type="EC" id="5.4.2.7" evidence="6 7"/>
<feature type="binding site" evidence="6">
    <location>
        <position position="325"/>
    </location>
    <ligand>
        <name>Mn(2+)</name>
        <dbReference type="ChEBI" id="CHEBI:29035"/>
        <label>1</label>
    </ligand>
</feature>
<evidence type="ECO:0000256" key="3">
    <source>
        <dbReference type="ARBA" id="ARBA00022723"/>
    </source>
</evidence>
<dbReference type="UniPathway" id="UPA00087">
    <property type="reaction ID" value="UER00173"/>
</dbReference>
<feature type="binding site" evidence="6">
    <location>
        <position position="336"/>
    </location>
    <ligand>
        <name>Mn(2+)</name>
        <dbReference type="ChEBI" id="CHEBI:29035"/>
        <label>2</label>
    </ligand>
</feature>
<evidence type="ECO:0000256" key="7">
    <source>
        <dbReference type="NCBIfam" id="TIGR01696"/>
    </source>
</evidence>
<comment type="catalytic activity">
    <reaction evidence="6">
        <text>alpha-D-ribose 1-phosphate = D-ribose 5-phosphate</text>
        <dbReference type="Rhea" id="RHEA:18793"/>
        <dbReference type="ChEBI" id="CHEBI:57720"/>
        <dbReference type="ChEBI" id="CHEBI:78346"/>
        <dbReference type="EC" id="5.4.2.7"/>
    </reaction>
</comment>
<comment type="subcellular location">
    <subcellularLocation>
        <location evidence="6">Cytoplasm</location>
    </subcellularLocation>
</comment>
<dbReference type="InterPro" id="IPR010045">
    <property type="entry name" value="DeoB"/>
</dbReference>
<evidence type="ECO:0000256" key="1">
    <source>
        <dbReference type="ARBA" id="ARBA00010373"/>
    </source>
</evidence>
<evidence type="ECO:0000313" key="10">
    <source>
        <dbReference type="Proteomes" id="UP000199230"/>
    </source>
</evidence>
<dbReference type="EMBL" id="FNPV01000005">
    <property type="protein sequence ID" value="SDY89455.1"/>
    <property type="molecule type" value="Genomic_DNA"/>
</dbReference>
<dbReference type="AlphaFoldDB" id="A0A1H3NM07"/>
<dbReference type="GO" id="GO:0030145">
    <property type="term" value="F:manganese ion binding"/>
    <property type="evidence" value="ECO:0007669"/>
    <property type="project" value="UniProtKB-UniRule"/>
</dbReference>
<feature type="binding site" evidence="6">
    <location>
        <position position="324"/>
    </location>
    <ligand>
        <name>Mn(2+)</name>
        <dbReference type="ChEBI" id="CHEBI:29035"/>
        <label>1</label>
    </ligand>
</feature>
<feature type="binding site" evidence="6">
    <location>
        <position position="288"/>
    </location>
    <ligand>
        <name>Mn(2+)</name>
        <dbReference type="ChEBI" id="CHEBI:29035"/>
        <label>2</label>
    </ligand>
</feature>
<dbReference type="GO" id="GO:0043094">
    <property type="term" value="P:metabolic compound salvage"/>
    <property type="evidence" value="ECO:0007669"/>
    <property type="project" value="UniProtKB-UniRule"/>
</dbReference>
<name>A0A1H3NM07_9FIRM</name>
<dbReference type="GO" id="GO:0008973">
    <property type="term" value="F:phosphopentomutase activity"/>
    <property type="evidence" value="ECO:0007669"/>
    <property type="project" value="UniProtKB-UniRule"/>
</dbReference>
<evidence type="ECO:0000313" key="9">
    <source>
        <dbReference type="EMBL" id="SDY89455.1"/>
    </source>
</evidence>
<dbReference type="SUPFAM" id="SSF53649">
    <property type="entry name" value="Alkaline phosphatase-like"/>
    <property type="match status" value="1"/>
</dbReference>
<keyword evidence="2 6" id="KW-0963">Cytoplasm</keyword>
<dbReference type="Proteomes" id="UP000199230">
    <property type="component" value="Unassembled WGS sequence"/>
</dbReference>
<dbReference type="PANTHER" id="PTHR21110:SF0">
    <property type="entry name" value="PHOSPHOPENTOMUTASE"/>
    <property type="match status" value="1"/>
</dbReference>
<evidence type="ECO:0000256" key="5">
    <source>
        <dbReference type="ARBA" id="ARBA00023235"/>
    </source>
</evidence>
<evidence type="ECO:0000256" key="6">
    <source>
        <dbReference type="HAMAP-Rule" id="MF_00740"/>
    </source>
</evidence>
<proteinExistence type="inferred from homology"/>
<dbReference type="HAMAP" id="MF_00740">
    <property type="entry name" value="Phosphopentomut"/>
    <property type="match status" value="1"/>
</dbReference>
<dbReference type="InterPro" id="IPR006124">
    <property type="entry name" value="Metalloenzyme"/>
</dbReference>
<dbReference type="NCBIfam" id="TIGR01696">
    <property type="entry name" value="deoB"/>
    <property type="match status" value="1"/>
</dbReference>
<dbReference type="GO" id="GO:0006015">
    <property type="term" value="P:5-phosphoribose 1-diphosphate biosynthetic process"/>
    <property type="evidence" value="ECO:0007669"/>
    <property type="project" value="UniProtKB-UniPathway"/>
</dbReference>
<protein>
    <recommendedName>
        <fullName evidence="6 7">Phosphopentomutase</fullName>
        <ecNumber evidence="6 7">5.4.2.7</ecNumber>
    </recommendedName>
    <alternativeName>
        <fullName evidence="6">Phosphodeoxyribomutase</fullName>
    </alternativeName>
</protein>
<dbReference type="STRING" id="159292.SAMN05192546_105170"/>
<dbReference type="FunFam" id="3.30.70.1250:FF:000001">
    <property type="entry name" value="Phosphopentomutase"/>
    <property type="match status" value="1"/>
</dbReference>
<comment type="similarity">
    <text evidence="1 6">Belongs to the phosphopentomutase family.</text>
</comment>
<dbReference type="InterPro" id="IPR024052">
    <property type="entry name" value="Phosphopentomutase_DeoB_cap_sf"/>
</dbReference>
<accession>A0A1H3NM07</accession>
<dbReference type="GO" id="GO:0000287">
    <property type="term" value="F:magnesium ion binding"/>
    <property type="evidence" value="ECO:0007669"/>
    <property type="project" value="UniProtKB-UniRule"/>
</dbReference>
<reference evidence="9 10" key="1">
    <citation type="submission" date="2016-10" db="EMBL/GenBank/DDBJ databases">
        <authorList>
            <person name="de Groot N.N."/>
        </authorList>
    </citation>
    <scope>NUCLEOTIDE SEQUENCE [LARGE SCALE GENOMIC DNA]</scope>
    <source>
        <strain evidence="9 10">APO</strain>
    </source>
</reference>
<sequence>MIDRVILLVLDSVGIGALPDAEKYDDMGADTLGNIVKETGSIHLPNLQQLGLGNIESVKAINAIKNPSGTFGRAAELSVGKDTTTGHWEIAGLITKEPFRTFPDGFPSEIMEAFEKKIGTKTLGNYAASGTVIIEELGEKHMKTGYPIIYTSADSVFQIAAHEEIIPINKLYNMCEIAREMMQGDYALARIIARPFEGELGAFSRTHRRKDYSLSPPHPTILNYCEEAGYPVIGIGKIDDIFNSKGVTHSVHTENNMDGINQTLKAMDKYSSGLIFTNLVDFDMKYGHRRDALGYRLALEEADTRIPEILSKMKTNDVLIITADHGNDPTHPGTDHTREYVPIIITGNHISAGLNLGTRCSFADIASTISELLNTKDTGNGIGFSELILKS</sequence>
<dbReference type="InterPro" id="IPR017850">
    <property type="entry name" value="Alkaline_phosphatase_core_sf"/>
</dbReference>
<feature type="domain" description="Metalloenzyme" evidence="8">
    <location>
        <begin position="4"/>
        <end position="376"/>
    </location>
</feature>
<dbReference type="Gene3D" id="3.40.720.10">
    <property type="entry name" value="Alkaline Phosphatase, subunit A"/>
    <property type="match status" value="1"/>
</dbReference>
<comment type="catalytic activity">
    <reaction evidence="6">
        <text>2-deoxy-alpha-D-ribose 1-phosphate = 2-deoxy-D-ribose 5-phosphate</text>
        <dbReference type="Rhea" id="RHEA:27658"/>
        <dbReference type="ChEBI" id="CHEBI:57259"/>
        <dbReference type="ChEBI" id="CHEBI:62877"/>
        <dbReference type="EC" id="5.4.2.7"/>
    </reaction>
</comment>
<gene>
    <name evidence="6" type="primary">deoB</name>
    <name evidence="9" type="ORF">SAMN05192546_105170</name>
</gene>
<dbReference type="SUPFAM" id="SSF143856">
    <property type="entry name" value="DeoB insert domain-like"/>
    <property type="match status" value="1"/>
</dbReference>
<evidence type="ECO:0000256" key="4">
    <source>
        <dbReference type="ARBA" id="ARBA00023211"/>
    </source>
</evidence>
<evidence type="ECO:0000256" key="2">
    <source>
        <dbReference type="ARBA" id="ARBA00022490"/>
    </source>
</evidence>
<dbReference type="Gene3D" id="3.30.70.1250">
    <property type="entry name" value="Phosphopentomutase"/>
    <property type="match status" value="1"/>
</dbReference>
<feature type="binding site" evidence="6">
    <location>
        <position position="283"/>
    </location>
    <ligand>
        <name>Mn(2+)</name>
        <dbReference type="ChEBI" id="CHEBI:29035"/>
        <label>2</label>
    </ligand>
</feature>
<dbReference type="Pfam" id="PF01676">
    <property type="entry name" value="Metalloenzyme"/>
    <property type="match status" value="1"/>
</dbReference>
<evidence type="ECO:0000259" key="8">
    <source>
        <dbReference type="Pfam" id="PF01676"/>
    </source>
</evidence>
<comment type="function">
    <text evidence="6">Isomerase that catalyzes the conversion of deoxy-ribose 1-phosphate (dRib-1-P) and ribose 1-phosphate (Rib-1-P) to deoxy-ribose 5-phosphate (dRib-5-P) and ribose 5-phosphate (Rib-5-P), respectively.</text>
</comment>
<dbReference type="GO" id="GO:0009117">
    <property type="term" value="P:nucleotide metabolic process"/>
    <property type="evidence" value="ECO:0007669"/>
    <property type="project" value="UniProtKB-UniRule"/>
</dbReference>